<reference evidence="1" key="1">
    <citation type="journal article" date="2014" name="Int. J. Syst. Evol. Microbiol.">
        <title>Complete genome sequence of Corynebacterium casei LMG S-19264T (=DSM 44701T), isolated from a smear-ripened cheese.</title>
        <authorList>
            <consortium name="US DOE Joint Genome Institute (JGI-PGF)"/>
            <person name="Walter F."/>
            <person name="Albersmeier A."/>
            <person name="Kalinowski J."/>
            <person name="Ruckert C."/>
        </authorList>
    </citation>
    <scope>NUCLEOTIDE SEQUENCE</scope>
    <source>
        <strain evidence="1">CGMCC 1.12426</strain>
    </source>
</reference>
<name>A0A916TJ51_9HYPH</name>
<reference evidence="1" key="2">
    <citation type="submission" date="2020-09" db="EMBL/GenBank/DDBJ databases">
        <authorList>
            <person name="Sun Q."/>
            <person name="Zhou Y."/>
        </authorList>
    </citation>
    <scope>NUCLEOTIDE SEQUENCE</scope>
    <source>
        <strain evidence="1">CGMCC 1.12426</strain>
    </source>
</reference>
<keyword evidence="2" id="KW-1185">Reference proteome</keyword>
<sequence length="179" mass="19147">MTKLSKLDIQTTDPAALRLAAVLPDTIHIPAGSARMDLSITNTETGEILLSEQIPLRESGSKAEKAELSGELSDGKQLLIFALADEDLAYFQSFQEHIRAGSGQQRKTHEGTLSLHVTGCAIKDPGPAPIPITTFLKTSELGGFVTLTRNYDLTDALKHADPGSAGRLDKCDGRQIPPA</sequence>
<accession>A0A916TJ51</accession>
<evidence type="ECO:0000313" key="1">
    <source>
        <dbReference type="EMBL" id="GGB47757.1"/>
    </source>
</evidence>
<protein>
    <submittedName>
        <fullName evidence="1">Uncharacterized protein</fullName>
    </submittedName>
</protein>
<evidence type="ECO:0000313" key="2">
    <source>
        <dbReference type="Proteomes" id="UP000605148"/>
    </source>
</evidence>
<proteinExistence type="predicted"/>
<gene>
    <name evidence="1" type="ORF">GCM10011316_19880</name>
</gene>
<dbReference type="Proteomes" id="UP000605148">
    <property type="component" value="Unassembled WGS sequence"/>
</dbReference>
<dbReference type="EMBL" id="BMFA01000005">
    <property type="protein sequence ID" value="GGB47757.1"/>
    <property type="molecule type" value="Genomic_DNA"/>
</dbReference>
<organism evidence="1 2">
    <name type="scientific">Roseibium aquae</name>
    <dbReference type="NCBI Taxonomy" id="1323746"/>
    <lineage>
        <taxon>Bacteria</taxon>
        <taxon>Pseudomonadati</taxon>
        <taxon>Pseudomonadota</taxon>
        <taxon>Alphaproteobacteria</taxon>
        <taxon>Hyphomicrobiales</taxon>
        <taxon>Stappiaceae</taxon>
        <taxon>Roseibium</taxon>
    </lineage>
</organism>
<comment type="caution">
    <text evidence="1">The sequence shown here is derived from an EMBL/GenBank/DDBJ whole genome shotgun (WGS) entry which is preliminary data.</text>
</comment>
<dbReference type="AlphaFoldDB" id="A0A916TJ51"/>